<reference evidence="10" key="2">
    <citation type="submission" date="2019-01" db="EMBL/GenBank/DDBJ databases">
        <title>Genome sequence of Desulfonema ishimotonii strain Tokyo 01.</title>
        <authorList>
            <person name="Fukui M."/>
        </authorList>
    </citation>
    <scope>NUCLEOTIDE SEQUENCE [LARGE SCALE GENOMIC DNA]</scope>
    <source>
        <strain evidence="10">Tokyo 01</strain>
    </source>
</reference>
<evidence type="ECO:0000256" key="3">
    <source>
        <dbReference type="ARBA" id="ARBA00001941"/>
    </source>
</evidence>
<dbReference type="Gene3D" id="1.10.3210.10">
    <property type="entry name" value="Hypothetical protein af1432"/>
    <property type="match status" value="1"/>
</dbReference>
<dbReference type="InterPro" id="IPR039356">
    <property type="entry name" value="YfbR/HDDC2"/>
</dbReference>
<dbReference type="InterPro" id="IPR006674">
    <property type="entry name" value="HD_domain"/>
</dbReference>
<dbReference type="Proteomes" id="UP000288096">
    <property type="component" value="Unassembled WGS sequence"/>
</dbReference>
<organism evidence="9 10">
    <name type="scientific">Desulfonema ishimotonii</name>
    <dbReference type="NCBI Taxonomy" id="45657"/>
    <lineage>
        <taxon>Bacteria</taxon>
        <taxon>Pseudomonadati</taxon>
        <taxon>Thermodesulfobacteriota</taxon>
        <taxon>Desulfobacteria</taxon>
        <taxon>Desulfobacterales</taxon>
        <taxon>Desulfococcaceae</taxon>
        <taxon>Desulfonema</taxon>
    </lineage>
</organism>
<comment type="cofactor">
    <cofactor evidence="3">
        <name>Co(2+)</name>
        <dbReference type="ChEBI" id="CHEBI:48828"/>
    </cofactor>
</comment>
<comment type="cofactor">
    <cofactor evidence="2">
        <name>Mn(2+)</name>
        <dbReference type="ChEBI" id="CHEBI:29035"/>
    </cofactor>
</comment>
<comment type="catalytic activity">
    <reaction evidence="1">
        <text>a 2'-deoxyribonucleoside 5'-phosphate + H2O = a 2'-deoxyribonucleoside + phosphate</text>
        <dbReference type="Rhea" id="RHEA:36167"/>
        <dbReference type="ChEBI" id="CHEBI:15377"/>
        <dbReference type="ChEBI" id="CHEBI:18274"/>
        <dbReference type="ChEBI" id="CHEBI:43474"/>
        <dbReference type="ChEBI" id="CHEBI:65317"/>
        <dbReference type="EC" id="3.1.3.89"/>
    </reaction>
</comment>
<accession>A0A401FX53</accession>
<dbReference type="SMART" id="SM00471">
    <property type="entry name" value="HDc"/>
    <property type="match status" value="1"/>
</dbReference>
<evidence type="ECO:0000256" key="6">
    <source>
        <dbReference type="ARBA" id="ARBA00022723"/>
    </source>
</evidence>
<evidence type="ECO:0000256" key="2">
    <source>
        <dbReference type="ARBA" id="ARBA00001936"/>
    </source>
</evidence>
<sequence>MKSIADLLFEAKMLKEIPRSGYHFLGAGRESVAEHCFMITFIAYAMSEMEPDVDASRLIRMCIVHDLPEARIGDLNYVQKNYVTPHENRAVADTIRDVPFGNAIAELLAEFNAGETREARLAKDADQIAFILDLKALSDIGHTTPHKWLPVVLNRLQTETGKQLADNIMKTGWDEWWLKNYIDRPGGNQ</sequence>
<keyword evidence="7 9" id="KW-0378">Hydrolase</keyword>
<dbReference type="OrthoDB" id="9786155at2"/>
<evidence type="ECO:0000256" key="1">
    <source>
        <dbReference type="ARBA" id="ARBA00001638"/>
    </source>
</evidence>
<keyword evidence="6" id="KW-0479">Metal-binding</keyword>
<protein>
    <recommendedName>
        <fullName evidence="5">5'-deoxynucleotidase</fullName>
        <ecNumber evidence="5">3.1.3.89</ecNumber>
    </recommendedName>
</protein>
<dbReference type="SUPFAM" id="SSF109604">
    <property type="entry name" value="HD-domain/PDEase-like"/>
    <property type="match status" value="1"/>
</dbReference>
<proteinExistence type="predicted"/>
<dbReference type="InterPro" id="IPR003607">
    <property type="entry name" value="HD/PDEase_dom"/>
</dbReference>
<dbReference type="RefSeq" id="WP_124328811.1">
    <property type="nucleotide sequence ID" value="NZ_BEXT01000001.1"/>
</dbReference>
<dbReference type="Pfam" id="PF13023">
    <property type="entry name" value="HD_3"/>
    <property type="match status" value="1"/>
</dbReference>
<dbReference type="PANTHER" id="PTHR11845">
    <property type="entry name" value="5'-DEOXYNUCLEOTIDASE HDDC2"/>
    <property type="match status" value="1"/>
</dbReference>
<dbReference type="PANTHER" id="PTHR11845:SF13">
    <property type="entry name" value="5'-DEOXYNUCLEOTIDASE HDDC2"/>
    <property type="match status" value="1"/>
</dbReference>
<reference evidence="10" key="1">
    <citation type="submission" date="2017-11" db="EMBL/GenBank/DDBJ databases">
        <authorList>
            <person name="Watanabe M."/>
            <person name="Kojima H."/>
        </authorList>
    </citation>
    <scope>NUCLEOTIDE SEQUENCE [LARGE SCALE GENOMIC DNA]</scope>
    <source>
        <strain evidence="10">Tokyo 01</strain>
    </source>
</reference>
<feature type="domain" description="HD/PDEase" evidence="8">
    <location>
        <begin position="28"/>
        <end position="140"/>
    </location>
</feature>
<evidence type="ECO:0000313" key="9">
    <source>
        <dbReference type="EMBL" id="GBC61529.1"/>
    </source>
</evidence>
<evidence type="ECO:0000256" key="7">
    <source>
        <dbReference type="ARBA" id="ARBA00022801"/>
    </source>
</evidence>
<dbReference type="GO" id="GO:0046872">
    <property type="term" value="F:metal ion binding"/>
    <property type="evidence" value="ECO:0007669"/>
    <property type="project" value="UniProtKB-KW"/>
</dbReference>
<evidence type="ECO:0000256" key="5">
    <source>
        <dbReference type="ARBA" id="ARBA00012964"/>
    </source>
</evidence>
<evidence type="ECO:0000313" key="10">
    <source>
        <dbReference type="Proteomes" id="UP000288096"/>
    </source>
</evidence>
<keyword evidence="10" id="KW-1185">Reference proteome</keyword>
<dbReference type="EMBL" id="BEXT01000001">
    <property type="protein sequence ID" value="GBC61529.1"/>
    <property type="molecule type" value="Genomic_DNA"/>
</dbReference>
<gene>
    <name evidence="9" type="ORF">DENIS_2491</name>
</gene>
<dbReference type="EC" id="3.1.3.89" evidence="5"/>
<comment type="caution">
    <text evidence="9">The sequence shown here is derived from an EMBL/GenBank/DDBJ whole genome shotgun (WGS) entry which is preliminary data.</text>
</comment>
<comment type="subunit">
    <text evidence="4">Homodimer.</text>
</comment>
<evidence type="ECO:0000259" key="8">
    <source>
        <dbReference type="SMART" id="SM00471"/>
    </source>
</evidence>
<evidence type="ECO:0000256" key="4">
    <source>
        <dbReference type="ARBA" id="ARBA00011738"/>
    </source>
</evidence>
<dbReference type="GO" id="GO:0005737">
    <property type="term" value="C:cytoplasm"/>
    <property type="evidence" value="ECO:0007669"/>
    <property type="project" value="TreeGrafter"/>
</dbReference>
<name>A0A401FX53_9BACT</name>
<dbReference type="GO" id="GO:0002953">
    <property type="term" value="F:5'-deoxynucleotidase activity"/>
    <property type="evidence" value="ECO:0007669"/>
    <property type="project" value="UniProtKB-EC"/>
</dbReference>
<dbReference type="AlphaFoldDB" id="A0A401FX53"/>